<protein>
    <recommendedName>
        <fullName evidence="3">DUF4625 domain-containing protein</fullName>
    </recommendedName>
</protein>
<dbReference type="RefSeq" id="WP_151667856.1">
    <property type="nucleotide sequence ID" value="NZ_WBVO01000009.1"/>
</dbReference>
<evidence type="ECO:0008006" key="3">
    <source>
        <dbReference type="Google" id="ProtNLM"/>
    </source>
</evidence>
<name>A0A6N6RG52_9FLAO</name>
<organism evidence="1 2">
    <name type="scientific">Phaeocystidibacter luteus</name>
    <dbReference type="NCBI Taxonomy" id="911197"/>
    <lineage>
        <taxon>Bacteria</taxon>
        <taxon>Pseudomonadati</taxon>
        <taxon>Bacteroidota</taxon>
        <taxon>Flavobacteriia</taxon>
        <taxon>Flavobacteriales</taxon>
        <taxon>Phaeocystidibacteraceae</taxon>
        <taxon>Phaeocystidibacter</taxon>
    </lineage>
</organism>
<proteinExistence type="predicted"/>
<dbReference type="AlphaFoldDB" id="A0A6N6RG52"/>
<dbReference type="OrthoDB" id="980982at2"/>
<sequence length="144" mass="15771">MRKLLSILILAVVWGCGEDVAFEESPTIDLVKIGPSTVVELQDSIYIEISYEDGDGDLGENAPDAKNFFLRDERIDLTYLYRISELAPSGSDVPIKGKLILILPNTVITNGSTQEEVTYSIWVKDRAGNKSNTLTAGPITVVQP</sequence>
<dbReference type="Proteomes" id="UP000468650">
    <property type="component" value="Unassembled WGS sequence"/>
</dbReference>
<evidence type="ECO:0000313" key="1">
    <source>
        <dbReference type="EMBL" id="KAB2808042.1"/>
    </source>
</evidence>
<reference evidence="1 2" key="1">
    <citation type="submission" date="2019-09" db="EMBL/GenBank/DDBJ databases">
        <title>Genomes of family Cryomorphaceae.</title>
        <authorList>
            <person name="Bowman J.P."/>
        </authorList>
    </citation>
    <scope>NUCLEOTIDE SEQUENCE [LARGE SCALE GENOMIC DNA]</scope>
    <source>
        <strain evidence="1 2">LMG 25704</strain>
    </source>
</reference>
<evidence type="ECO:0000313" key="2">
    <source>
        <dbReference type="Proteomes" id="UP000468650"/>
    </source>
</evidence>
<accession>A0A6N6RG52</accession>
<comment type="caution">
    <text evidence="1">The sequence shown here is derived from an EMBL/GenBank/DDBJ whole genome shotgun (WGS) entry which is preliminary data.</text>
</comment>
<keyword evidence="2" id="KW-1185">Reference proteome</keyword>
<dbReference type="EMBL" id="WBVO01000009">
    <property type="protein sequence ID" value="KAB2808042.1"/>
    <property type="molecule type" value="Genomic_DNA"/>
</dbReference>
<gene>
    <name evidence="1" type="ORF">F8C67_10750</name>
</gene>